<accession>D8LNH5</accession>
<dbReference type="EMBL" id="FN649747">
    <property type="protein sequence ID" value="CBN77332.1"/>
    <property type="molecule type" value="Genomic_DNA"/>
</dbReference>
<reference evidence="1 2" key="1">
    <citation type="journal article" date="2010" name="Nature">
        <title>The Ectocarpus genome and the independent evolution of multicellularity in brown algae.</title>
        <authorList>
            <person name="Cock J.M."/>
            <person name="Sterck L."/>
            <person name="Rouze P."/>
            <person name="Scornet D."/>
            <person name="Allen A.E."/>
            <person name="Amoutzias G."/>
            <person name="Anthouard V."/>
            <person name="Artiguenave F."/>
            <person name="Aury J.M."/>
            <person name="Badger J.H."/>
            <person name="Beszteri B."/>
            <person name="Billiau K."/>
            <person name="Bonnet E."/>
            <person name="Bothwell J.H."/>
            <person name="Bowler C."/>
            <person name="Boyen C."/>
            <person name="Brownlee C."/>
            <person name="Carrano C.J."/>
            <person name="Charrier B."/>
            <person name="Cho G.Y."/>
            <person name="Coelho S.M."/>
            <person name="Collen J."/>
            <person name="Corre E."/>
            <person name="Da Silva C."/>
            <person name="Delage L."/>
            <person name="Delaroque N."/>
            <person name="Dittami S.M."/>
            <person name="Doulbeau S."/>
            <person name="Elias M."/>
            <person name="Farnham G."/>
            <person name="Gachon C.M."/>
            <person name="Gschloessl B."/>
            <person name="Heesch S."/>
            <person name="Jabbari K."/>
            <person name="Jubin C."/>
            <person name="Kawai H."/>
            <person name="Kimura K."/>
            <person name="Kloareg B."/>
            <person name="Kupper F.C."/>
            <person name="Lang D."/>
            <person name="Le Bail A."/>
            <person name="Leblanc C."/>
            <person name="Lerouge P."/>
            <person name="Lohr M."/>
            <person name="Lopez P.J."/>
            <person name="Martens C."/>
            <person name="Maumus F."/>
            <person name="Michel G."/>
            <person name="Miranda-Saavedra D."/>
            <person name="Morales J."/>
            <person name="Moreau H."/>
            <person name="Motomura T."/>
            <person name="Nagasato C."/>
            <person name="Napoli C.A."/>
            <person name="Nelson D.R."/>
            <person name="Nyvall-Collen P."/>
            <person name="Peters A.F."/>
            <person name="Pommier C."/>
            <person name="Potin P."/>
            <person name="Poulain J."/>
            <person name="Quesneville H."/>
            <person name="Read B."/>
            <person name="Rensing S.A."/>
            <person name="Ritter A."/>
            <person name="Rousvoal S."/>
            <person name="Samanta M."/>
            <person name="Samson G."/>
            <person name="Schroeder D.C."/>
            <person name="Segurens B."/>
            <person name="Strittmatter M."/>
            <person name="Tonon T."/>
            <person name="Tregear J.W."/>
            <person name="Valentin K."/>
            <person name="von Dassow P."/>
            <person name="Yamagishi T."/>
            <person name="Van de Peer Y."/>
            <person name="Wincker P."/>
        </authorList>
    </citation>
    <scope>NUCLEOTIDE SEQUENCE [LARGE SCALE GENOMIC DNA]</scope>
    <source>
        <strain evidence="2">Ec32 / CCAP1310/4</strain>
    </source>
</reference>
<dbReference type="AlphaFoldDB" id="D8LNH5"/>
<proteinExistence type="predicted"/>
<protein>
    <submittedName>
        <fullName evidence="1">Uncharacterized protein</fullName>
    </submittedName>
</protein>
<name>D8LNH5_ECTSI</name>
<keyword evidence="2" id="KW-1185">Reference proteome</keyword>
<evidence type="ECO:0000313" key="2">
    <source>
        <dbReference type="Proteomes" id="UP000002630"/>
    </source>
</evidence>
<sequence>MWSITTAAVGESGRLSEWFDTSHVALPTGSRSAVKLIIMYIRVFDLFLVRSKSTAGAALCVPL</sequence>
<dbReference type="InParanoid" id="D8LNH5"/>
<gene>
    <name evidence="1" type="ORF">Esi_0044_0144</name>
</gene>
<organism evidence="1 2">
    <name type="scientific">Ectocarpus siliculosus</name>
    <name type="common">Brown alga</name>
    <name type="synonym">Conferva siliculosa</name>
    <dbReference type="NCBI Taxonomy" id="2880"/>
    <lineage>
        <taxon>Eukaryota</taxon>
        <taxon>Sar</taxon>
        <taxon>Stramenopiles</taxon>
        <taxon>Ochrophyta</taxon>
        <taxon>PX clade</taxon>
        <taxon>Phaeophyceae</taxon>
        <taxon>Ectocarpales</taxon>
        <taxon>Ectocarpaceae</taxon>
        <taxon>Ectocarpus</taxon>
    </lineage>
</organism>
<dbReference type="Proteomes" id="UP000002630">
    <property type="component" value="Linkage Group LG22"/>
</dbReference>
<evidence type="ECO:0000313" key="1">
    <source>
        <dbReference type="EMBL" id="CBN77332.1"/>
    </source>
</evidence>
<dbReference type="EMBL" id="FN648641">
    <property type="protein sequence ID" value="CBN77332.1"/>
    <property type="molecule type" value="Genomic_DNA"/>
</dbReference>